<proteinExistence type="inferred from homology"/>
<dbReference type="EMBL" id="VIGC01000049">
    <property type="protein sequence ID" value="TQE93143.1"/>
    <property type="molecule type" value="Genomic_DNA"/>
</dbReference>
<evidence type="ECO:0000256" key="7">
    <source>
        <dbReference type="SAM" id="Phobius"/>
    </source>
</evidence>
<dbReference type="Proteomes" id="UP000317371">
    <property type="component" value="Unassembled WGS sequence"/>
</dbReference>
<keyword evidence="10" id="KW-1185">Reference proteome</keyword>
<organism evidence="9 10">
    <name type="scientific">Litorilinea aerophila</name>
    <dbReference type="NCBI Taxonomy" id="1204385"/>
    <lineage>
        <taxon>Bacteria</taxon>
        <taxon>Bacillati</taxon>
        <taxon>Chloroflexota</taxon>
        <taxon>Caldilineae</taxon>
        <taxon>Caldilineales</taxon>
        <taxon>Caldilineaceae</taxon>
        <taxon>Litorilinea</taxon>
    </lineage>
</organism>
<keyword evidence="3" id="KW-1003">Cell membrane</keyword>
<keyword evidence="6 7" id="KW-0472">Membrane</keyword>
<sequence length="151" mass="15739">MDILALLPESTPPFLLTVLRLLLAFLFALPVGLERELGPRNVGLRTFPLVAVTSCGFVLVGLDSVGVQGNLTARILQGLITGVGFIGGGAILKVHDTVHGTATAAAIWSTSAIGIAVAFGRHEIALVLALLNLLLLRLFMPLKEAIHAGDG</sequence>
<dbReference type="PANTHER" id="PTHR33778:SF1">
    <property type="entry name" value="MAGNESIUM TRANSPORTER YHID-RELATED"/>
    <property type="match status" value="1"/>
</dbReference>
<dbReference type="OrthoDB" id="9811198at2"/>
<dbReference type="RefSeq" id="WP_141612473.1">
    <property type="nucleotide sequence ID" value="NZ_VIGC02000049.1"/>
</dbReference>
<feature type="transmembrane region" description="Helical" evidence="7">
    <location>
        <begin position="14"/>
        <end position="33"/>
    </location>
</feature>
<feature type="transmembrane region" description="Helical" evidence="7">
    <location>
        <begin position="99"/>
        <end position="118"/>
    </location>
</feature>
<evidence type="ECO:0000313" key="9">
    <source>
        <dbReference type="EMBL" id="TQE93143.1"/>
    </source>
</evidence>
<comment type="similarity">
    <text evidence="2">Belongs to the MgtC/SapB family.</text>
</comment>
<dbReference type="InterPro" id="IPR003416">
    <property type="entry name" value="MgtC/SapB/SrpB/YhiD_fam"/>
</dbReference>
<keyword evidence="5 7" id="KW-1133">Transmembrane helix</keyword>
<feature type="domain" description="MgtC/SapB/SrpB/YhiD N-terminal" evidence="8">
    <location>
        <begin position="21"/>
        <end position="144"/>
    </location>
</feature>
<evidence type="ECO:0000256" key="6">
    <source>
        <dbReference type="ARBA" id="ARBA00023136"/>
    </source>
</evidence>
<dbReference type="GO" id="GO:0005886">
    <property type="term" value="C:plasma membrane"/>
    <property type="evidence" value="ECO:0007669"/>
    <property type="project" value="UniProtKB-SubCell"/>
</dbReference>
<feature type="transmembrane region" description="Helical" evidence="7">
    <location>
        <begin position="42"/>
        <end position="62"/>
    </location>
</feature>
<keyword evidence="4 7" id="KW-0812">Transmembrane</keyword>
<evidence type="ECO:0000313" key="10">
    <source>
        <dbReference type="Proteomes" id="UP000317371"/>
    </source>
</evidence>
<dbReference type="InParanoid" id="A0A540VAM0"/>
<evidence type="ECO:0000256" key="2">
    <source>
        <dbReference type="ARBA" id="ARBA00009298"/>
    </source>
</evidence>
<dbReference type="PRINTS" id="PR01837">
    <property type="entry name" value="MGTCSAPBPROT"/>
</dbReference>
<evidence type="ECO:0000256" key="4">
    <source>
        <dbReference type="ARBA" id="ARBA00022692"/>
    </source>
</evidence>
<dbReference type="AlphaFoldDB" id="A0A540VAM0"/>
<dbReference type="PANTHER" id="PTHR33778">
    <property type="entry name" value="PROTEIN MGTC"/>
    <property type="match status" value="1"/>
</dbReference>
<accession>A0A540VAM0</accession>
<comment type="subcellular location">
    <subcellularLocation>
        <location evidence="1">Cell membrane</location>
        <topology evidence="1">Multi-pass membrane protein</topology>
    </subcellularLocation>
</comment>
<comment type="caution">
    <text evidence="9">The sequence shown here is derived from an EMBL/GenBank/DDBJ whole genome shotgun (WGS) entry which is preliminary data.</text>
</comment>
<feature type="transmembrane region" description="Helical" evidence="7">
    <location>
        <begin position="124"/>
        <end position="140"/>
    </location>
</feature>
<feature type="transmembrane region" description="Helical" evidence="7">
    <location>
        <begin position="74"/>
        <end position="92"/>
    </location>
</feature>
<gene>
    <name evidence="9" type="ORF">FKZ61_22720</name>
</gene>
<evidence type="ECO:0000259" key="8">
    <source>
        <dbReference type="Pfam" id="PF02308"/>
    </source>
</evidence>
<protein>
    <submittedName>
        <fullName evidence="9">MgtC/SapB family protein</fullName>
    </submittedName>
</protein>
<dbReference type="Pfam" id="PF02308">
    <property type="entry name" value="MgtC"/>
    <property type="match status" value="1"/>
</dbReference>
<name>A0A540VAM0_9CHLR</name>
<dbReference type="FunCoup" id="A0A540VAM0">
    <property type="interactions" value="28"/>
</dbReference>
<evidence type="ECO:0000256" key="1">
    <source>
        <dbReference type="ARBA" id="ARBA00004651"/>
    </source>
</evidence>
<evidence type="ECO:0000256" key="3">
    <source>
        <dbReference type="ARBA" id="ARBA00022475"/>
    </source>
</evidence>
<dbReference type="InterPro" id="IPR049177">
    <property type="entry name" value="MgtC_SapB_SrpB_YhiD_N"/>
</dbReference>
<reference evidence="9 10" key="1">
    <citation type="submission" date="2019-06" db="EMBL/GenBank/DDBJ databases">
        <title>Genome sequence of Litorilinea aerophila BAA-2444.</title>
        <authorList>
            <person name="Maclea K.S."/>
            <person name="Maurais E.G."/>
            <person name="Iannazzi L.C."/>
        </authorList>
    </citation>
    <scope>NUCLEOTIDE SEQUENCE [LARGE SCALE GENOMIC DNA]</scope>
    <source>
        <strain evidence="9 10">ATCC BAA-2444</strain>
    </source>
</reference>
<evidence type="ECO:0000256" key="5">
    <source>
        <dbReference type="ARBA" id="ARBA00022989"/>
    </source>
</evidence>